<dbReference type="FunFam" id="3.30.70.2570:FF:000001">
    <property type="entry name" value="Translation factor GUF1, mitochondrial"/>
    <property type="match status" value="1"/>
</dbReference>
<dbReference type="FunFam" id="3.40.50.300:FF:000078">
    <property type="entry name" value="Elongation factor 4"/>
    <property type="match status" value="1"/>
</dbReference>
<comment type="caution">
    <text evidence="14">The sequence shown here is derived from an EMBL/GenBank/DDBJ whole genome shotgun (WGS) entry which is preliminary data.</text>
</comment>
<keyword evidence="5 12" id="KW-0648">Protein biosynthesis</keyword>
<dbReference type="Gene3D" id="3.30.70.2570">
    <property type="entry name" value="Elongation factor 4, C-terminal domain"/>
    <property type="match status" value="1"/>
</dbReference>
<dbReference type="SMART" id="SM00838">
    <property type="entry name" value="EFG_C"/>
    <property type="match status" value="1"/>
</dbReference>
<keyword evidence="3 12" id="KW-0547">Nucleotide-binding</keyword>
<keyword evidence="14" id="KW-0251">Elongation factor</keyword>
<dbReference type="GO" id="GO:0043022">
    <property type="term" value="F:ribosome binding"/>
    <property type="evidence" value="ECO:0007669"/>
    <property type="project" value="UniProtKB-UniRule"/>
</dbReference>
<comment type="similarity">
    <text evidence="10">Belongs to the GTP-binding elongation factor family. LepA subfamily.</text>
</comment>
<dbReference type="CDD" id="cd03699">
    <property type="entry name" value="EF4_II"/>
    <property type="match status" value="1"/>
</dbReference>
<dbReference type="InterPro" id="IPR005225">
    <property type="entry name" value="Small_GTP-bd"/>
</dbReference>
<evidence type="ECO:0000256" key="6">
    <source>
        <dbReference type="ARBA" id="ARBA00023134"/>
    </source>
</evidence>
<dbReference type="CDD" id="cd03709">
    <property type="entry name" value="lepA_C"/>
    <property type="match status" value="1"/>
</dbReference>
<dbReference type="InterPro" id="IPR013842">
    <property type="entry name" value="LepA_CTD"/>
</dbReference>
<proteinExistence type="inferred from homology"/>
<evidence type="ECO:0000313" key="15">
    <source>
        <dbReference type="Proteomes" id="UP000434409"/>
    </source>
</evidence>
<dbReference type="PANTHER" id="PTHR43512">
    <property type="entry name" value="TRANSLATION FACTOR GUF1-RELATED"/>
    <property type="match status" value="1"/>
</dbReference>
<keyword evidence="15" id="KW-1185">Reference proteome</keyword>
<dbReference type="Gene3D" id="3.30.70.870">
    <property type="entry name" value="Elongation Factor G (Translational Gtpase), domain 3"/>
    <property type="match status" value="1"/>
</dbReference>
<sequence>MAGIEQSKIRNFCIIAHIDHGKSTLADRIIEETGLLTSREMQSQVLDNMELERERGITIKAQAVRTVYRDKKGEEYIFNLIDTPGHVDFNYEVSRSLAACDGAILVVDAAQGVEAQTLANVYLALDHDLDVFPVINKVDLPSADPERVIEEIEDVIGIEAEDAPRISAKTGLNISQVLEQIVEKIPAPSGDQNHPLQALIFDSLYDAYKGVIVFCRIKEGRVKKGTPILMMATGARAEVVEVGYFGAGQFIPCEELTAGMVGYITASLKNVKDTQVGDTITNSAHPCEKPLPGYKKVNPMVYCGMYPSDGARYPDLRDALEKLQLNDASLQFEPETSIALGFGFRCGFLGLLHLEIIQERLEREYNLDLVTTAPGVIYKVHKTNQEVIELTNPSNLPDPSLIEFMEEPMVKAEIMVTSEFIGAIMDLCQERRGVYEGMEYIEETRAVLKYHLPLNEIIYDFFDALKSRSRGYASFDYEMDGYVQSKLVKLDILINKEEVDALSFIVHADTAYERGRRMCEKLKEEIPRQLFEIPIQAAVGSKIIARETVKAMRKDVLAKCYGGDISRKRKLLEKQKEGKKRMRQVGNVEIPQKAFMSVLKLDDK</sequence>
<dbReference type="InterPro" id="IPR000795">
    <property type="entry name" value="T_Tr_GTP-bd_dom"/>
</dbReference>
<dbReference type="PANTHER" id="PTHR43512:SF4">
    <property type="entry name" value="TRANSLATION FACTOR GUF1 HOMOLOG, CHLOROPLASTIC"/>
    <property type="match status" value="1"/>
</dbReference>
<evidence type="ECO:0000259" key="13">
    <source>
        <dbReference type="PROSITE" id="PS51722"/>
    </source>
</evidence>
<evidence type="ECO:0000256" key="5">
    <source>
        <dbReference type="ARBA" id="ARBA00022917"/>
    </source>
</evidence>
<dbReference type="CDD" id="cd16260">
    <property type="entry name" value="EF4_III"/>
    <property type="match status" value="1"/>
</dbReference>
<dbReference type="GO" id="GO:0045727">
    <property type="term" value="P:positive regulation of translation"/>
    <property type="evidence" value="ECO:0007669"/>
    <property type="project" value="UniProtKB-UniRule"/>
</dbReference>
<dbReference type="Pfam" id="PF00679">
    <property type="entry name" value="EFG_C"/>
    <property type="match status" value="1"/>
</dbReference>
<evidence type="ECO:0000256" key="12">
    <source>
        <dbReference type="HAMAP-Rule" id="MF_00071"/>
    </source>
</evidence>
<dbReference type="Pfam" id="PF06421">
    <property type="entry name" value="LepA_C"/>
    <property type="match status" value="1"/>
</dbReference>
<dbReference type="Pfam" id="PF03144">
    <property type="entry name" value="GTP_EFTU_D2"/>
    <property type="match status" value="1"/>
</dbReference>
<dbReference type="CDD" id="cd01890">
    <property type="entry name" value="LepA"/>
    <property type="match status" value="1"/>
</dbReference>
<keyword evidence="7 12" id="KW-0472">Membrane</keyword>
<comment type="catalytic activity">
    <reaction evidence="8 12">
        <text>GTP + H2O = GDP + phosphate + H(+)</text>
        <dbReference type="Rhea" id="RHEA:19669"/>
        <dbReference type="ChEBI" id="CHEBI:15377"/>
        <dbReference type="ChEBI" id="CHEBI:15378"/>
        <dbReference type="ChEBI" id="CHEBI:37565"/>
        <dbReference type="ChEBI" id="CHEBI:43474"/>
        <dbReference type="ChEBI" id="CHEBI:58189"/>
        <dbReference type="EC" id="3.6.5.n1"/>
    </reaction>
</comment>
<dbReference type="SUPFAM" id="SSF54980">
    <property type="entry name" value="EF-G C-terminal domain-like"/>
    <property type="match status" value="2"/>
</dbReference>
<dbReference type="RefSeq" id="WP_330582510.1">
    <property type="nucleotide sequence ID" value="NZ_VULY01000018.1"/>
</dbReference>
<dbReference type="GO" id="GO:0005886">
    <property type="term" value="C:plasma membrane"/>
    <property type="evidence" value="ECO:0007669"/>
    <property type="project" value="UniProtKB-SubCell"/>
</dbReference>
<feature type="binding site" evidence="12">
    <location>
        <begin position="19"/>
        <end position="24"/>
    </location>
    <ligand>
        <name>GTP</name>
        <dbReference type="ChEBI" id="CHEBI:37565"/>
    </ligand>
</feature>
<dbReference type="EMBL" id="VULY01000018">
    <property type="protein sequence ID" value="MSR93242.1"/>
    <property type="molecule type" value="Genomic_DNA"/>
</dbReference>
<dbReference type="AlphaFoldDB" id="A0A6N7V1T5"/>
<dbReference type="Pfam" id="PF00009">
    <property type="entry name" value="GTP_EFTU"/>
    <property type="match status" value="1"/>
</dbReference>
<dbReference type="PRINTS" id="PR00315">
    <property type="entry name" value="ELONGATNFCT"/>
</dbReference>
<dbReference type="Gene3D" id="3.30.70.240">
    <property type="match status" value="1"/>
</dbReference>
<evidence type="ECO:0000256" key="1">
    <source>
        <dbReference type="ARBA" id="ARBA00005454"/>
    </source>
</evidence>
<evidence type="ECO:0000256" key="11">
    <source>
        <dbReference type="ARBA" id="ARBA00066744"/>
    </source>
</evidence>
<evidence type="ECO:0000256" key="7">
    <source>
        <dbReference type="ARBA" id="ARBA00023136"/>
    </source>
</evidence>
<dbReference type="InterPro" id="IPR031157">
    <property type="entry name" value="G_TR_CS"/>
</dbReference>
<dbReference type="InterPro" id="IPR038363">
    <property type="entry name" value="LepA_C_sf"/>
</dbReference>
<dbReference type="InterPro" id="IPR006297">
    <property type="entry name" value="EF-4"/>
</dbReference>
<comment type="subcellular location">
    <subcellularLocation>
        <location evidence="12">Cell membrane</location>
        <topology evidence="12">Peripheral membrane protein</topology>
        <orientation evidence="12">Cytoplasmic side</orientation>
    </subcellularLocation>
</comment>
<dbReference type="PROSITE" id="PS51722">
    <property type="entry name" value="G_TR_2"/>
    <property type="match status" value="1"/>
</dbReference>
<evidence type="ECO:0000313" key="14">
    <source>
        <dbReference type="EMBL" id="MSR93242.1"/>
    </source>
</evidence>
<keyword evidence="4 12" id="KW-0378">Hydrolase</keyword>
<evidence type="ECO:0000256" key="9">
    <source>
        <dbReference type="ARBA" id="ARBA00057626"/>
    </source>
</evidence>
<evidence type="ECO:0000256" key="3">
    <source>
        <dbReference type="ARBA" id="ARBA00022741"/>
    </source>
</evidence>
<dbReference type="GO" id="GO:0005525">
    <property type="term" value="F:GTP binding"/>
    <property type="evidence" value="ECO:0007669"/>
    <property type="project" value="UniProtKB-UniRule"/>
</dbReference>
<name>A0A6N7V1T5_9FIRM</name>
<dbReference type="InterPro" id="IPR000640">
    <property type="entry name" value="EFG_V-like"/>
</dbReference>
<dbReference type="Proteomes" id="UP000434409">
    <property type="component" value="Unassembled WGS sequence"/>
</dbReference>
<organism evidence="14 15">
    <name type="scientific">Suipraeoptans intestinalis</name>
    <dbReference type="NCBI Taxonomy" id="2606628"/>
    <lineage>
        <taxon>Bacteria</taxon>
        <taxon>Bacillati</taxon>
        <taxon>Bacillota</taxon>
        <taxon>Clostridia</taxon>
        <taxon>Lachnospirales</taxon>
        <taxon>Lachnospiraceae</taxon>
        <taxon>Suipraeoptans</taxon>
    </lineage>
</organism>
<dbReference type="InterPro" id="IPR035654">
    <property type="entry name" value="LepA_IV"/>
</dbReference>
<dbReference type="GO" id="GO:0003746">
    <property type="term" value="F:translation elongation factor activity"/>
    <property type="evidence" value="ECO:0007669"/>
    <property type="project" value="UniProtKB-UniRule"/>
</dbReference>
<evidence type="ECO:0000256" key="8">
    <source>
        <dbReference type="ARBA" id="ARBA00050293"/>
    </source>
</evidence>
<gene>
    <name evidence="12 14" type="primary">lepA</name>
    <name evidence="14" type="ORF">FYJ34_02900</name>
</gene>
<feature type="binding site" evidence="12">
    <location>
        <begin position="136"/>
        <end position="139"/>
    </location>
    <ligand>
        <name>GTP</name>
        <dbReference type="ChEBI" id="CHEBI:37565"/>
    </ligand>
</feature>
<comment type="similarity">
    <text evidence="1 12">Belongs to the TRAFAC class translation factor GTPase superfamily. Classic translation factor GTPase family. LepA subfamily.</text>
</comment>
<dbReference type="InterPro" id="IPR035647">
    <property type="entry name" value="EFG_III/V"/>
</dbReference>
<dbReference type="FunFam" id="2.40.30.10:FF:000015">
    <property type="entry name" value="Translation factor GUF1, mitochondrial"/>
    <property type="match status" value="1"/>
</dbReference>
<evidence type="ECO:0000256" key="10">
    <source>
        <dbReference type="ARBA" id="ARBA00061052"/>
    </source>
</evidence>
<keyword evidence="6 12" id="KW-0342">GTP-binding</keyword>
<dbReference type="FunFam" id="3.30.70.870:FF:000004">
    <property type="entry name" value="Translation factor GUF1, mitochondrial"/>
    <property type="match status" value="1"/>
</dbReference>
<dbReference type="GO" id="GO:0003924">
    <property type="term" value="F:GTPase activity"/>
    <property type="evidence" value="ECO:0007669"/>
    <property type="project" value="UniProtKB-UniRule"/>
</dbReference>
<dbReference type="Gene3D" id="2.40.30.10">
    <property type="entry name" value="Translation factors"/>
    <property type="match status" value="1"/>
</dbReference>
<dbReference type="PROSITE" id="PS00301">
    <property type="entry name" value="G_TR_1"/>
    <property type="match status" value="1"/>
</dbReference>
<dbReference type="InterPro" id="IPR027417">
    <property type="entry name" value="P-loop_NTPase"/>
</dbReference>
<dbReference type="FunFam" id="3.30.70.240:FF:000007">
    <property type="entry name" value="Translation factor GUF1, mitochondrial"/>
    <property type="match status" value="1"/>
</dbReference>
<dbReference type="SUPFAM" id="SSF52540">
    <property type="entry name" value="P-loop containing nucleoside triphosphate hydrolases"/>
    <property type="match status" value="1"/>
</dbReference>
<protein>
    <recommendedName>
        <fullName evidence="11 12">Elongation factor 4</fullName>
        <shortName evidence="12">EF-4</shortName>
        <ecNumber evidence="11 12">3.6.5.n1</ecNumber>
    </recommendedName>
    <alternativeName>
        <fullName evidence="12">Ribosomal back-translocase LepA</fullName>
    </alternativeName>
</protein>
<evidence type="ECO:0000256" key="4">
    <source>
        <dbReference type="ARBA" id="ARBA00022801"/>
    </source>
</evidence>
<dbReference type="HAMAP" id="MF_00071">
    <property type="entry name" value="LepA"/>
    <property type="match status" value="1"/>
</dbReference>
<feature type="domain" description="Tr-type G" evidence="13">
    <location>
        <begin position="7"/>
        <end position="189"/>
    </location>
</feature>
<dbReference type="Gene3D" id="3.40.50.300">
    <property type="entry name" value="P-loop containing nucleotide triphosphate hydrolases"/>
    <property type="match status" value="1"/>
</dbReference>
<dbReference type="NCBIfam" id="TIGR01393">
    <property type="entry name" value="lepA"/>
    <property type="match status" value="1"/>
</dbReference>
<reference evidence="14 15" key="1">
    <citation type="submission" date="2019-08" db="EMBL/GenBank/DDBJ databases">
        <title>In-depth cultivation of the pig gut microbiome towards novel bacterial diversity and tailored functional studies.</title>
        <authorList>
            <person name="Wylensek D."/>
            <person name="Hitch T.C.A."/>
            <person name="Clavel T."/>
        </authorList>
    </citation>
    <scope>NUCLEOTIDE SEQUENCE [LARGE SCALE GENOMIC DNA]</scope>
    <source>
        <strain evidence="14 15">68-1-5</strain>
    </source>
</reference>
<keyword evidence="2 12" id="KW-1003">Cell membrane</keyword>
<dbReference type="EC" id="3.6.5.n1" evidence="11 12"/>
<dbReference type="NCBIfam" id="TIGR00231">
    <property type="entry name" value="small_GTP"/>
    <property type="match status" value="1"/>
</dbReference>
<evidence type="ECO:0000256" key="2">
    <source>
        <dbReference type="ARBA" id="ARBA00022475"/>
    </source>
</evidence>
<comment type="function">
    <text evidence="9 12">Required for accurate and efficient protein synthesis under certain stress conditions. May act as a fidelity factor of the translation reaction, by catalyzing a one-codon backward translocation of tRNAs on improperly translocated ribosomes. Back-translocation proceeds from a post-translocation (POST) complex to a pre-translocation (PRE) complex, thus giving elongation factor G a second chance to translocate the tRNAs correctly. Binds to ribosomes in a GTP-dependent manner.</text>
</comment>
<accession>A0A6N7V1T5</accession>
<dbReference type="InterPro" id="IPR004161">
    <property type="entry name" value="EFTu-like_2"/>
</dbReference>